<feature type="region of interest" description="Disordered" evidence="1">
    <location>
        <begin position="1"/>
        <end position="79"/>
    </location>
</feature>
<accession>A0A8H7VE26</accession>
<proteinExistence type="predicted"/>
<keyword evidence="3" id="KW-1185">Reference proteome</keyword>
<name>A0A8H7VE26_9FUNG</name>
<organism evidence="2 3">
    <name type="scientific">Mucor plumbeus</name>
    <dbReference type="NCBI Taxonomy" id="97098"/>
    <lineage>
        <taxon>Eukaryota</taxon>
        <taxon>Fungi</taxon>
        <taxon>Fungi incertae sedis</taxon>
        <taxon>Mucoromycota</taxon>
        <taxon>Mucoromycotina</taxon>
        <taxon>Mucoromycetes</taxon>
        <taxon>Mucorales</taxon>
        <taxon>Mucorineae</taxon>
        <taxon>Mucoraceae</taxon>
        <taxon>Mucor</taxon>
    </lineage>
</organism>
<sequence>MSGIIGNINDNGDINNNDNKANNSNNDNDNSNSNYNNLNNSNTRETSVEVNESKIATDPANTTHQRDPPITNNSTTTDTFDVQNTNNTRALDEFDDSMRELIHAKEDYLHILTCYQSMACHLTKNLNPLETKTTNAETENLHFDSTAEEFIASQIELITQVRRTRIAKDDSLRELQNLQKIFKNLDEAKSASPSFQSGIQNNNPVILFKKDSAPQNASSKANSSNVLSVTEIQNTLAQEKVFSSAKPCNAHPVAQPQSHPTQERDSSSAGLSNTRPMFYPKSNPTKECASSNAEPTNTRPAARPQNNSASGDPLK</sequence>
<feature type="region of interest" description="Disordered" evidence="1">
    <location>
        <begin position="248"/>
        <end position="315"/>
    </location>
</feature>
<feature type="compositionally biased region" description="Low complexity" evidence="1">
    <location>
        <begin position="1"/>
        <end position="42"/>
    </location>
</feature>
<dbReference type="OrthoDB" id="10597529at2759"/>
<feature type="compositionally biased region" description="Polar residues" evidence="1">
    <location>
        <begin position="282"/>
        <end position="315"/>
    </location>
</feature>
<dbReference type="EMBL" id="JAEPRC010000008">
    <property type="protein sequence ID" value="KAG2215437.1"/>
    <property type="molecule type" value="Genomic_DNA"/>
</dbReference>
<comment type="caution">
    <text evidence="2">The sequence shown here is derived from an EMBL/GenBank/DDBJ whole genome shotgun (WGS) entry which is preliminary data.</text>
</comment>
<evidence type="ECO:0000256" key="1">
    <source>
        <dbReference type="SAM" id="MobiDB-lite"/>
    </source>
</evidence>
<evidence type="ECO:0000313" key="3">
    <source>
        <dbReference type="Proteomes" id="UP000650833"/>
    </source>
</evidence>
<dbReference type="AlphaFoldDB" id="A0A8H7VE26"/>
<gene>
    <name evidence="2" type="ORF">INT46_001400</name>
</gene>
<feature type="compositionally biased region" description="Polar residues" evidence="1">
    <location>
        <begin position="70"/>
        <end position="79"/>
    </location>
</feature>
<evidence type="ECO:0000313" key="2">
    <source>
        <dbReference type="EMBL" id="KAG2215437.1"/>
    </source>
</evidence>
<dbReference type="Proteomes" id="UP000650833">
    <property type="component" value="Unassembled WGS sequence"/>
</dbReference>
<protein>
    <submittedName>
        <fullName evidence="2">Uncharacterized protein</fullName>
    </submittedName>
</protein>
<reference evidence="2" key="1">
    <citation type="submission" date="2020-12" db="EMBL/GenBank/DDBJ databases">
        <title>Metabolic potential, ecology and presence of endohyphal bacteria is reflected in genomic diversity of Mucoromycotina.</title>
        <authorList>
            <person name="Muszewska A."/>
            <person name="Okrasinska A."/>
            <person name="Steczkiewicz K."/>
            <person name="Drgas O."/>
            <person name="Orlowska M."/>
            <person name="Perlinska-Lenart U."/>
            <person name="Aleksandrzak-Piekarczyk T."/>
            <person name="Szatraj K."/>
            <person name="Zielenkiewicz U."/>
            <person name="Pilsyk S."/>
            <person name="Malc E."/>
            <person name="Mieczkowski P."/>
            <person name="Kruszewska J.S."/>
            <person name="Biernat P."/>
            <person name="Pawlowska J."/>
        </authorList>
    </citation>
    <scope>NUCLEOTIDE SEQUENCE</scope>
    <source>
        <strain evidence="2">CBS 226.32</strain>
    </source>
</reference>